<dbReference type="AlphaFoldDB" id="A0A9X3P6Q7"/>
<organism evidence="1 2">
    <name type="scientific">Glycomyces luteolus</name>
    <dbReference type="NCBI Taxonomy" id="2670330"/>
    <lineage>
        <taxon>Bacteria</taxon>
        <taxon>Bacillati</taxon>
        <taxon>Actinomycetota</taxon>
        <taxon>Actinomycetes</taxon>
        <taxon>Glycomycetales</taxon>
        <taxon>Glycomycetaceae</taxon>
        <taxon>Glycomyces</taxon>
    </lineage>
</organism>
<evidence type="ECO:0000313" key="2">
    <source>
        <dbReference type="Proteomes" id="UP001146067"/>
    </source>
</evidence>
<evidence type="ECO:0000313" key="1">
    <source>
        <dbReference type="EMBL" id="MDA1358561.1"/>
    </source>
</evidence>
<dbReference type="RefSeq" id="WP_270108367.1">
    <property type="nucleotide sequence ID" value="NZ_JAPZVP010000002.1"/>
</dbReference>
<dbReference type="Proteomes" id="UP001146067">
    <property type="component" value="Unassembled WGS sequence"/>
</dbReference>
<dbReference type="PANTHER" id="PTHR47505:SF1">
    <property type="entry name" value="DNA UTILIZATION PROTEIN YHGH"/>
    <property type="match status" value="1"/>
</dbReference>
<dbReference type="Gene3D" id="3.40.50.2020">
    <property type="match status" value="1"/>
</dbReference>
<reference evidence="1" key="1">
    <citation type="submission" date="2022-12" db="EMBL/GenBank/DDBJ databases">
        <title>Gycomyces niveus sp.nov.,a novel actinomycete isolated from soil in Shouguan.</title>
        <authorList>
            <person name="Yang X."/>
        </authorList>
    </citation>
    <scope>NUCLEOTIDE SEQUENCE</scope>
    <source>
        <strain evidence="1">NEAU-A15</strain>
    </source>
</reference>
<dbReference type="InterPro" id="IPR051910">
    <property type="entry name" value="ComF/GntX_DNA_util-trans"/>
</dbReference>
<gene>
    <name evidence="1" type="ORF">O1R50_02945</name>
</gene>
<dbReference type="EMBL" id="JAPZVP010000002">
    <property type="protein sequence ID" value="MDA1358561.1"/>
    <property type="molecule type" value="Genomic_DNA"/>
</dbReference>
<dbReference type="InterPro" id="IPR029057">
    <property type="entry name" value="PRTase-like"/>
</dbReference>
<accession>A0A9X3P6Q7</accession>
<name>A0A9X3P6Q7_9ACTN</name>
<dbReference type="PANTHER" id="PTHR47505">
    <property type="entry name" value="DNA UTILIZATION PROTEIN YHGH"/>
    <property type="match status" value="1"/>
</dbReference>
<dbReference type="SUPFAM" id="SSF53271">
    <property type="entry name" value="PRTase-like"/>
    <property type="match status" value="1"/>
</dbReference>
<comment type="caution">
    <text evidence="1">The sequence shown here is derived from an EMBL/GenBank/DDBJ whole genome shotgun (WGS) entry which is preliminary data.</text>
</comment>
<keyword evidence="2" id="KW-1185">Reference proteome</keyword>
<sequence>MRLTEDARDLFLPAACASCRSAPAAGSGLCADCAADLLALRPLLASTALRTAPPVVAGGPYAGTLAEALNEYKERSRRELAPALGVLLARALAVVTEEVPGAVLVPVPPTRAARRARGFDHVAHACAGLGDLRPVLRARPRPDSVGLSPRQRAAHARASLHAVPRRLAALAALRRPAILVDDIVTTGATLGAAAAILRGAGVHVPAAIAVAAA</sequence>
<evidence type="ECO:0008006" key="3">
    <source>
        <dbReference type="Google" id="ProtNLM"/>
    </source>
</evidence>
<protein>
    <recommendedName>
        <fullName evidence="3">Amidophosphoribosyltransferase</fullName>
    </recommendedName>
</protein>
<proteinExistence type="predicted"/>